<dbReference type="EMBL" id="CP021920">
    <property type="protein sequence ID" value="ASB89466.1"/>
    <property type="molecule type" value="Genomic_DNA"/>
</dbReference>
<dbReference type="Proteomes" id="UP000196877">
    <property type="component" value="Chromosome"/>
</dbReference>
<dbReference type="RefSeq" id="WP_006640282.1">
    <property type="nucleotide sequence ID" value="NZ_BORD01000004.1"/>
</dbReference>
<evidence type="ECO:0000256" key="1">
    <source>
        <dbReference type="SAM" id="SignalP"/>
    </source>
</evidence>
<accession>A0ABM6LJE8</accession>
<keyword evidence="3" id="KW-1185">Reference proteome</keyword>
<name>A0ABM6LJE8_9BACI</name>
<evidence type="ECO:0000313" key="2">
    <source>
        <dbReference type="EMBL" id="ASB89466.1"/>
    </source>
</evidence>
<reference evidence="2 3" key="1">
    <citation type="submission" date="2017-06" db="EMBL/GenBank/DDBJ databases">
        <title>Genome sequence of Bacillus sonorensis strain SRCM101395.</title>
        <authorList>
            <person name="Cho S.H."/>
        </authorList>
    </citation>
    <scope>NUCLEOTIDE SEQUENCE [LARGE SCALE GENOMIC DNA]</scope>
    <source>
        <strain evidence="2 3">SRCM101395</strain>
    </source>
</reference>
<sequence>MKFKLVKLLPIAAVLSGMLATSQSASAITGLADHKESALEVLPGNHYQWKLQTAIDEDWFLWQNKTADKHDLSASLTSPIGKNFDLEAHYVTSQKTVVVQAEDHGPGKTDSIHLTAIQPGEKVYLRLKSHDGDYSTTSNYDFTYSIQ</sequence>
<proteinExistence type="predicted"/>
<feature type="signal peptide" evidence="1">
    <location>
        <begin position="1"/>
        <end position="27"/>
    </location>
</feature>
<keyword evidence="1" id="KW-0732">Signal</keyword>
<evidence type="ECO:0000313" key="3">
    <source>
        <dbReference type="Proteomes" id="UP000196877"/>
    </source>
</evidence>
<gene>
    <name evidence="2" type="ORF">S101395_02959</name>
</gene>
<dbReference type="GeneID" id="92853098"/>
<organism evidence="2 3">
    <name type="scientific">Bacillus sonorensis</name>
    <dbReference type="NCBI Taxonomy" id="119858"/>
    <lineage>
        <taxon>Bacteria</taxon>
        <taxon>Bacillati</taxon>
        <taxon>Bacillota</taxon>
        <taxon>Bacilli</taxon>
        <taxon>Bacillales</taxon>
        <taxon>Bacillaceae</taxon>
        <taxon>Bacillus</taxon>
    </lineage>
</organism>
<feature type="chain" id="PRO_5045824355" evidence="1">
    <location>
        <begin position="28"/>
        <end position="147"/>
    </location>
</feature>
<protein>
    <submittedName>
        <fullName evidence="2">Uncharacterized protein</fullName>
    </submittedName>
</protein>